<feature type="transmembrane region" description="Helical" evidence="10">
    <location>
        <begin position="91"/>
        <end position="109"/>
    </location>
</feature>
<dbReference type="GO" id="GO:0048038">
    <property type="term" value="F:quinone binding"/>
    <property type="evidence" value="ECO:0007669"/>
    <property type="project" value="UniProtKB-KW"/>
</dbReference>
<comment type="similarity">
    <text evidence="2">Belongs to the VKOR family.</text>
</comment>
<dbReference type="EMBL" id="SZWF01000030">
    <property type="protein sequence ID" value="KAA9393058.1"/>
    <property type="molecule type" value="Genomic_DNA"/>
</dbReference>
<feature type="transmembrane region" description="Helical" evidence="10">
    <location>
        <begin position="30"/>
        <end position="50"/>
    </location>
</feature>
<name>A0A5J5KUI8_9MICC</name>
<dbReference type="OrthoDB" id="9783799at2"/>
<comment type="caution">
    <text evidence="12">The sequence shown here is derived from an EMBL/GenBank/DDBJ whole genome shotgun (WGS) entry which is preliminary data.</text>
</comment>
<keyword evidence="3 10" id="KW-0812">Transmembrane</keyword>
<feature type="domain" description="Vitamin K epoxide reductase" evidence="11">
    <location>
        <begin position="27"/>
        <end position="168"/>
    </location>
</feature>
<keyword evidence="7 10" id="KW-0472">Membrane</keyword>
<organism evidence="12 13">
    <name type="scientific">Kocuria coralli</name>
    <dbReference type="NCBI Taxonomy" id="1461025"/>
    <lineage>
        <taxon>Bacteria</taxon>
        <taxon>Bacillati</taxon>
        <taxon>Actinomycetota</taxon>
        <taxon>Actinomycetes</taxon>
        <taxon>Micrococcales</taxon>
        <taxon>Micrococcaceae</taxon>
        <taxon>Kocuria</taxon>
    </lineage>
</organism>
<evidence type="ECO:0000256" key="2">
    <source>
        <dbReference type="ARBA" id="ARBA00006214"/>
    </source>
</evidence>
<dbReference type="Gene3D" id="1.20.1440.130">
    <property type="entry name" value="VKOR domain"/>
    <property type="match status" value="1"/>
</dbReference>
<evidence type="ECO:0000256" key="3">
    <source>
        <dbReference type="ARBA" id="ARBA00022692"/>
    </source>
</evidence>
<keyword evidence="9" id="KW-0676">Redox-active center</keyword>
<evidence type="ECO:0000313" key="13">
    <source>
        <dbReference type="Proteomes" id="UP000325957"/>
    </source>
</evidence>
<dbReference type="InterPro" id="IPR038354">
    <property type="entry name" value="VKOR_sf"/>
</dbReference>
<evidence type="ECO:0000256" key="1">
    <source>
        <dbReference type="ARBA" id="ARBA00004141"/>
    </source>
</evidence>
<keyword evidence="5 10" id="KW-1133">Transmembrane helix</keyword>
<evidence type="ECO:0000256" key="10">
    <source>
        <dbReference type="SAM" id="Phobius"/>
    </source>
</evidence>
<evidence type="ECO:0000256" key="4">
    <source>
        <dbReference type="ARBA" id="ARBA00022719"/>
    </source>
</evidence>
<feature type="transmembrane region" description="Helical" evidence="10">
    <location>
        <begin position="116"/>
        <end position="136"/>
    </location>
</feature>
<reference evidence="12 13" key="1">
    <citation type="submission" date="2019-05" db="EMBL/GenBank/DDBJ databases">
        <title>Kocuria coralli sp. nov., a novel actinobacterium isolated from coral reef seawater.</title>
        <authorList>
            <person name="Li J."/>
        </authorList>
    </citation>
    <scope>NUCLEOTIDE SEQUENCE [LARGE SCALE GENOMIC DNA]</scope>
    <source>
        <strain evidence="12 13">SCSIO 13007</strain>
    </source>
</reference>
<dbReference type="GO" id="GO:0016491">
    <property type="term" value="F:oxidoreductase activity"/>
    <property type="evidence" value="ECO:0007669"/>
    <property type="project" value="UniProtKB-KW"/>
</dbReference>
<comment type="subcellular location">
    <subcellularLocation>
        <location evidence="1">Membrane</location>
        <topology evidence="1">Multi-pass membrane protein</topology>
    </subcellularLocation>
</comment>
<evidence type="ECO:0000256" key="9">
    <source>
        <dbReference type="ARBA" id="ARBA00023284"/>
    </source>
</evidence>
<keyword evidence="8" id="KW-1015">Disulfide bond</keyword>
<dbReference type="AlphaFoldDB" id="A0A5J5KUI8"/>
<evidence type="ECO:0000256" key="7">
    <source>
        <dbReference type="ARBA" id="ARBA00023136"/>
    </source>
</evidence>
<feature type="transmembrane region" description="Helical" evidence="10">
    <location>
        <begin position="142"/>
        <end position="169"/>
    </location>
</feature>
<evidence type="ECO:0000259" key="11">
    <source>
        <dbReference type="SMART" id="SM00756"/>
    </source>
</evidence>
<dbReference type="SMART" id="SM00756">
    <property type="entry name" value="VKc"/>
    <property type="match status" value="1"/>
</dbReference>
<keyword evidence="13" id="KW-1185">Reference proteome</keyword>
<accession>A0A5J5KUI8</accession>
<evidence type="ECO:0000313" key="12">
    <source>
        <dbReference type="EMBL" id="KAA9393058.1"/>
    </source>
</evidence>
<proteinExistence type="inferred from homology"/>
<protein>
    <submittedName>
        <fullName evidence="12">Vitamin K epoxide reductase family protein</fullName>
    </submittedName>
</protein>
<dbReference type="Pfam" id="PF07884">
    <property type="entry name" value="VKOR"/>
    <property type="match status" value="1"/>
</dbReference>
<sequence length="218" mass="23347">MPRSVIEDSPVRLGAEGLAAESSASTRRGLGVLLVVGGFVGLVAAVILLVEKITLIADPAYVPTCDISPVLSCGSVMNTPQAEAFGIPNPVLGIAGFAVVAAIGAVCLAGAVFARWFWALVQAGVSFAVIFVHWLIYQSVFVIGALCPYCMIVWIVTIPVFWYVSVANLQPLRTIGNAGIRRALSVLTEYRGAILTAWYLIIAGLIAYRFWDYWITLV</sequence>
<evidence type="ECO:0000256" key="8">
    <source>
        <dbReference type="ARBA" id="ARBA00023157"/>
    </source>
</evidence>
<gene>
    <name evidence="12" type="ORF">FCK90_14115</name>
</gene>
<dbReference type="GO" id="GO:0016020">
    <property type="term" value="C:membrane"/>
    <property type="evidence" value="ECO:0007669"/>
    <property type="project" value="UniProtKB-SubCell"/>
</dbReference>
<dbReference type="CDD" id="cd12922">
    <property type="entry name" value="VKOR_5"/>
    <property type="match status" value="1"/>
</dbReference>
<evidence type="ECO:0000256" key="6">
    <source>
        <dbReference type="ARBA" id="ARBA00023002"/>
    </source>
</evidence>
<dbReference type="InterPro" id="IPR012932">
    <property type="entry name" value="VKOR"/>
</dbReference>
<feature type="transmembrane region" description="Helical" evidence="10">
    <location>
        <begin position="190"/>
        <end position="211"/>
    </location>
</feature>
<keyword evidence="6" id="KW-0560">Oxidoreductase</keyword>
<dbReference type="Proteomes" id="UP000325957">
    <property type="component" value="Unassembled WGS sequence"/>
</dbReference>
<evidence type="ECO:0000256" key="5">
    <source>
        <dbReference type="ARBA" id="ARBA00022989"/>
    </source>
</evidence>
<dbReference type="InterPro" id="IPR041714">
    <property type="entry name" value="VKOR_Actinobacteria"/>
</dbReference>
<keyword evidence="4" id="KW-0874">Quinone</keyword>